<evidence type="ECO:0000313" key="15">
    <source>
        <dbReference type="EMBL" id="VVE75881.1"/>
    </source>
</evidence>
<keyword evidence="5" id="KW-0349">Heme</keyword>
<dbReference type="Pfam" id="PF01292">
    <property type="entry name" value="Ni_hydr_CYTB"/>
    <property type="match status" value="1"/>
</dbReference>
<keyword evidence="7" id="KW-0479">Metal-binding</keyword>
<keyword evidence="8" id="KW-0249">Electron transport</keyword>
<evidence type="ECO:0000256" key="3">
    <source>
        <dbReference type="ARBA" id="ARBA00022448"/>
    </source>
</evidence>
<dbReference type="Gene3D" id="1.20.950.20">
    <property type="entry name" value="Transmembrane di-heme cytochromes, Chain C"/>
    <property type="match status" value="1"/>
</dbReference>
<sequence length="186" mass="20285">MQSTSSSAESAEVTRFAPPAIFFHWAVALLIVFAYAAIIAKGQLPRGSAQRDWAMSLHMWLGVGVLTLAVPRLLWRLVFGAPPALPGQSRSVRTAATMAHLMLYAFIFAQPILGYLANNAAGYTVDIPSLGVSLPALVAPNAALARSIKGIHETVGNLFYWVIGLHTLAALVHHYFYRDETLRRMI</sequence>
<comment type="similarity">
    <text evidence="12">Belongs to the cytochrome b561 family.</text>
</comment>
<feature type="transmembrane region" description="Helical" evidence="13">
    <location>
        <begin position="20"/>
        <end position="40"/>
    </location>
</feature>
<keyword evidence="16" id="KW-1185">Reference proteome</keyword>
<dbReference type="InterPro" id="IPR052168">
    <property type="entry name" value="Cytochrome_b561_oxidase"/>
</dbReference>
<organism evidence="15 16">
    <name type="scientific">Pandoraea anapnoica</name>
    <dbReference type="NCBI Taxonomy" id="2508301"/>
    <lineage>
        <taxon>Bacteria</taxon>
        <taxon>Pseudomonadati</taxon>
        <taxon>Pseudomonadota</taxon>
        <taxon>Betaproteobacteria</taxon>
        <taxon>Burkholderiales</taxon>
        <taxon>Burkholderiaceae</taxon>
        <taxon>Pandoraea</taxon>
    </lineage>
</organism>
<dbReference type="GO" id="GO:0009055">
    <property type="term" value="F:electron transfer activity"/>
    <property type="evidence" value="ECO:0007669"/>
    <property type="project" value="InterPro"/>
</dbReference>
<dbReference type="PANTHER" id="PTHR30529:SF3">
    <property type="entry name" value="CYTOCHROME B561 HOMOLOG 1"/>
    <property type="match status" value="1"/>
</dbReference>
<evidence type="ECO:0000256" key="7">
    <source>
        <dbReference type="ARBA" id="ARBA00022723"/>
    </source>
</evidence>
<dbReference type="SUPFAM" id="SSF81342">
    <property type="entry name" value="Transmembrane di-heme cytochromes"/>
    <property type="match status" value="1"/>
</dbReference>
<evidence type="ECO:0000256" key="5">
    <source>
        <dbReference type="ARBA" id="ARBA00022617"/>
    </source>
</evidence>
<keyword evidence="11 13" id="KW-0472">Membrane</keyword>
<evidence type="ECO:0000259" key="14">
    <source>
        <dbReference type="Pfam" id="PF01292"/>
    </source>
</evidence>
<name>A0A5E5AQ05_9BURK</name>
<gene>
    <name evidence="15" type="ORF">PAN31117_05275</name>
</gene>
<keyword evidence="10" id="KW-0408">Iron</keyword>
<keyword evidence="9 13" id="KW-1133">Transmembrane helix</keyword>
<evidence type="ECO:0000256" key="1">
    <source>
        <dbReference type="ARBA" id="ARBA00001970"/>
    </source>
</evidence>
<dbReference type="PANTHER" id="PTHR30529">
    <property type="entry name" value="CYTOCHROME B561"/>
    <property type="match status" value="1"/>
</dbReference>
<evidence type="ECO:0000256" key="10">
    <source>
        <dbReference type="ARBA" id="ARBA00023004"/>
    </source>
</evidence>
<keyword evidence="3" id="KW-0813">Transport</keyword>
<proteinExistence type="inferred from homology"/>
<dbReference type="GO" id="GO:0022904">
    <property type="term" value="P:respiratory electron transport chain"/>
    <property type="evidence" value="ECO:0007669"/>
    <property type="project" value="InterPro"/>
</dbReference>
<comment type="subcellular location">
    <subcellularLocation>
        <location evidence="2">Cell membrane</location>
        <topology evidence="2">Multi-pass membrane protein</topology>
    </subcellularLocation>
</comment>
<dbReference type="GO" id="GO:0020037">
    <property type="term" value="F:heme binding"/>
    <property type="evidence" value="ECO:0007669"/>
    <property type="project" value="TreeGrafter"/>
</dbReference>
<accession>A0A5E5AQ05</accession>
<dbReference type="AlphaFoldDB" id="A0A5E5AQ05"/>
<evidence type="ECO:0000256" key="11">
    <source>
        <dbReference type="ARBA" id="ARBA00023136"/>
    </source>
</evidence>
<dbReference type="InterPro" id="IPR011577">
    <property type="entry name" value="Cyt_b561_bac/Ni-Hgenase"/>
</dbReference>
<dbReference type="Proteomes" id="UP000383122">
    <property type="component" value="Unassembled WGS sequence"/>
</dbReference>
<evidence type="ECO:0000256" key="4">
    <source>
        <dbReference type="ARBA" id="ARBA00022475"/>
    </source>
</evidence>
<dbReference type="GO" id="GO:0005886">
    <property type="term" value="C:plasma membrane"/>
    <property type="evidence" value="ECO:0007669"/>
    <property type="project" value="UniProtKB-SubCell"/>
</dbReference>
<evidence type="ECO:0000256" key="13">
    <source>
        <dbReference type="SAM" id="Phobius"/>
    </source>
</evidence>
<evidence type="ECO:0000256" key="8">
    <source>
        <dbReference type="ARBA" id="ARBA00022982"/>
    </source>
</evidence>
<evidence type="ECO:0000256" key="12">
    <source>
        <dbReference type="ARBA" id="ARBA00037975"/>
    </source>
</evidence>
<dbReference type="InterPro" id="IPR016174">
    <property type="entry name" value="Di-haem_cyt_TM"/>
</dbReference>
<protein>
    <submittedName>
        <fullName evidence="15">Cytochrome B</fullName>
    </submittedName>
</protein>
<reference evidence="15 16" key="1">
    <citation type="submission" date="2019-08" db="EMBL/GenBank/DDBJ databases">
        <authorList>
            <person name="Peeters C."/>
        </authorList>
    </citation>
    <scope>NUCLEOTIDE SEQUENCE [LARGE SCALE GENOMIC DNA]</scope>
    <source>
        <strain evidence="15 16">LMG 31117</strain>
    </source>
</reference>
<feature type="transmembrane region" description="Helical" evidence="13">
    <location>
        <begin position="158"/>
        <end position="177"/>
    </location>
</feature>
<evidence type="ECO:0000256" key="2">
    <source>
        <dbReference type="ARBA" id="ARBA00004651"/>
    </source>
</evidence>
<comment type="cofactor">
    <cofactor evidence="1">
        <name>heme b</name>
        <dbReference type="ChEBI" id="CHEBI:60344"/>
    </cofactor>
</comment>
<feature type="transmembrane region" description="Helical" evidence="13">
    <location>
        <begin position="95"/>
        <end position="113"/>
    </location>
</feature>
<keyword evidence="6 13" id="KW-0812">Transmembrane</keyword>
<keyword evidence="4" id="KW-1003">Cell membrane</keyword>
<dbReference type="RefSeq" id="WP_150740763.1">
    <property type="nucleotide sequence ID" value="NZ_CABPSP010000022.1"/>
</dbReference>
<evidence type="ECO:0000256" key="6">
    <source>
        <dbReference type="ARBA" id="ARBA00022692"/>
    </source>
</evidence>
<feature type="transmembrane region" description="Helical" evidence="13">
    <location>
        <begin position="52"/>
        <end position="75"/>
    </location>
</feature>
<feature type="domain" description="Cytochrome b561 bacterial/Ni-hydrogenase" evidence="14">
    <location>
        <begin position="15"/>
        <end position="186"/>
    </location>
</feature>
<evidence type="ECO:0000313" key="16">
    <source>
        <dbReference type="Proteomes" id="UP000383122"/>
    </source>
</evidence>
<dbReference type="EMBL" id="CABPSP010000022">
    <property type="protein sequence ID" value="VVE75881.1"/>
    <property type="molecule type" value="Genomic_DNA"/>
</dbReference>
<evidence type="ECO:0000256" key="9">
    <source>
        <dbReference type="ARBA" id="ARBA00022989"/>
    </source>
</evidence>
<dbReference type="OrthoDB" id="8723024at2"/>
<dbReference type="GO" id="GO:0046872">
    <property type="term" value="F:metal ion binding"/>
    <property type="evidence" value="ECO:0007669"/>
    <property type="project" value="UniProtKB-KW"/>
</dbReference>